<dbReference type="FunFam" id="3.30.1150.10:FF:000002">
    <property type="entry name" value="Energy transducer TonB"/>
    <property type="match status" value="1"/>
</dbReference>
<keyword evidence="5" id="KW-0997">Cell inner membrane</keyword>
<dbReference type="InterPro" id="IPR003538">
    <property type="entry name" value="TonB"/>
</dbReference>
<keyword evidence="7" id="KW-0653">Protein transport</keyword>
<dbReference type="AlphaFoldDB" id="A0AA41YCD7"/>
<keyword evidence="3" id="KW-0813">Transport</keyword>
<dbReference type="InterPro" id="IPR051045">
    <property type="entry name" value="TonB-dependent_transducer"/>
</dbReference>
<feature type="transmembrane region" description="Helical" evidence="10">
    <location>
        <begin position="14"/>
        <end position="34"/>
    </location>
</feature>
<dbReference type="InterPro" id="IPR037682">
    <property type="entry name" value="TonB_C"/>
</dbReference>
<dbReference type="EMBL" id="JAPAAF010000023">
    <property type="protein sequence ID" value="MCW0483863.1"/>
    <property type="molecule type" value="Genomic_DNA"/>
</dbReference>
<dbReference type="PROSITE" id="PS52015">
    <property type="entry name" value="TONB_CTD"/>
    <property type="match status" value="1"/>
</dbReference>
<accession>A0AA41YCD7</accession>
<sequence length="232" mass="25950">METKKYPNVDLDNYHNIFVEVGLIVALGICFIAFEWKSSVKETSHLGQVVTQEIETEIIPITRQEQVRPPEPPPPPKVVEVLNIVSNEVEIEEELVIEATEADQQTSIDIAPMMVAVQREKEAEKDESPVFFIVEEMPEFPGGELALRRFIANAIKYPVIAQENGVQGKVYVSFVVGKDGQVTDARVIRSVDPALDKEALRVVNSLPRWKPGRQGGENVRVSFSVPISFVLQ</sequence>
<protein>
    <submittedName>
        <fullName evidence="12">Energy transducer TonB</fullName>
    </submittedName>
</protein>
<evidence type="ECO:0000256" key="2">
    <source>
        <dbReference type="ARBA" id="ARBA00006555"/>
    </source>
</evidence>
<dbReference type="GO" id="GO:0015891">
    <property type="term" value="P:siderophore transport"/>
    <property type="evidence" value="ECO:0007669"/>
    <property type="project" value="InterPro"/>
</dbReference>
<name>A0AA41YCD7_9BACT</name>
<evidence type="ECO:0000256" key="9">
    <source>
        <dbReference type="ARBA" id="ARBA00023136"/>
    </source>
</evidence>
<dbReference type="SUPFAM" id="SSF74653">
    <property type="entry name" value="TolA/TonB C-terminal domain"/>
    <property type="match status" value="1"/>
</dbReference>
<feature type="domain" description="TonB C-terminal" evidence="11">
    <location>
        <begin position="142"/>
        <end position="232"/>
    </location>
</feature>
<keyword evidence="6 10" id="KW-0812">Transmembrane</keyword>
<evidence type="ECO:0000256" key="7">
    <source>
        <dbReference type="ARBA" id="ARBA00022927"/>
    </source>
</evidence>
<evidence type="ECO:0000313" key="13">
    <source>
        <dbReference type="Proteomes" id="UP001163821"/>
    </source>
</evidence>
<dbReference type="PANTHER" id="PTHR33446:SF2">
    <property type="entry name" value="PROTEIN TONB"/>
    <property type="match status" value="1"/>
</dbReference>
<gene>
    <name evidence="12" type="ORF">N2K84_14060</name>
</gene>
<dbReference type="GO" id="GO:0055085">
    <property type="term" value="P:transmembrane transport"/>
    <property type="evidence" value="ECO:0007669"/>
    <property type="project" value="InterPro"/>
</dbReference>
<dbReference type="GO" id="GO:0015031">
    <property type="term" value="P:protein transport"/>
    <property type="evidence" value="ECO:0007669"/>
    <property type="project" value="UniProtKB-KW"/>
</dbReference>
<evidence type="ECO:0000256" key="4">
    <source>
        <dbReference type="ARBA" id="ARBA00022475"/>
    </source>
</evidence>
<keyword evidence="4" id="KW-1003">Cell membrane</keyword>
<evidence type="ECO:0000256" key="6">
    <source>
        <dbReference type="ARBA" id="ARBA00022692"/>
    </source>
</evidence>
<dbReference type="GO" id="GO:0030288">
    <property type="term" value="C:outer membrane-bounded periplasmic space"/>
    <property type="evidence" value="ECO:0007669"/>
    <property type="project" value="InterPro"/>
</dbReference>
<evidence type="ECO:0000256" key="3">
    <source>
        <dbReference type="ARBA" id="ARBA00022448"/>
    </source>
</evidence>
<dbReference type="InterPro" id="IPR006260">
    <property type="entry name" value="TonB/TolA_C"/>
</dbReference>
<evidence type="ECO:0000256" key="10">
    <source>
        <dbReference type="SAM" id="Phobius"/>
    </source>
</evidence>
<dbReference type="Gene3D" id="3.30.1150.10">
    <property type="match status" value="1"/>
</dbReference>
<dbReference type="Proteomes" id="UP001163821">
    <property type="component" value="Unassembled WGS sequence"/>
</dbReference>
<comment type="subcellular location">
    <subcellularLocation>
        <location evidence="1">Cell inner membrane</location>
        <topology evidence="1">Single-pass membrane protein</topology>
        <orientation evidence="1">Periplasmic side</orientation>
    </subcellularLocation>
</comment>
<dbReference type="GO" id="GO:0031992">
    <property type="term" value="F:energy transducer activity"/>
    <property type="evidence" value="ECO:0007669"/>
    <property type="project" value="InterPro"/>
</dbReference>
<dbReference type="NCBIfam" id="TIGR01352">
    <property type="entry name" value="tonB_Cterm"/>
    <property type="match status" value="1"/>
</dbReference>
<dbReference type="PRINTS" id="PR01374">
    <property type="entry name" value="TONBPROTEIN"/>
</dbReference>
<proteinExistence type="inferred from homology"/>
<dbReference type="PANTHER" id="PTHR33446">
    <property type="entry name" value="PROTEIN TONB-RELATED"/>
    <property type="match status" value="1"/>
</dbReference>
<evidence type="ECO:0000313" key="12">
    <source>
        <dbReference type="EMBL" id="MCW0483863.1"/>
    </source>
</evidence>
<keyword evidence="8 10" id="KW-1133">Transmembrane helix</keyword>
<organism evidence="12 13">
    <name type="scientific">Gaoshiqia sediminis</name>
    <dbReference type="NCBI Taxonomy" id="2986998"/>
    <lineage>
        <taxon>Bacteria</taxon>
        <taxon>Pseudomonadati</taxon>
        <taxon>Bacteroidota</taxon>
        <taxon>Bacteroidia</taxon>
        <taxon>Marinilabiliales</taxon>
        <taxon>Prolixibacteraceae</taxon>
        <taxon>Gaoshiqia</taxon>
    </lineage>
</organism>
<keyword evidence="13" id="KW-1185">Reference proteome</keyword>
<comment type="similarity">
    <text evidence="2">Belongs to the TonB family.</text>
</comment>
<evidence type="ECO:0000256" key="1">
    <source>
        <dbReference type="ARBA" id="ARBA00004383"/>
    </source>
</evidence>
<evidence type="ECO:0000259" key="11">
    <source>
        <dbReference type="PROSITE" id="PS52015"/>
    </source>
</evidence>
<dbReference type="GO" id="GO:0098797">
    <property type="term" value="C:plasma membrane protein complex"/>
    <property type="evidence" value="ECO:0007669"/>
    <property type="project" value="TreeGrafter"/>
</dbReference>
<evidence type="ECO:0000256" key="5">
    <source>
        <dbReference type="ARBA" id="ARBA00022519"/>
    </source>
</evidence>
<dbReference type="RefSeq" id="WP_282592456.1">
    <property type="nucleotide sequence ID" value="NZ_JAPAAF010000023.1"/>
</dbReference>
<dbReference type="Pfam" id="PF03544">
    <property type="entry name" value="TonB_C"/>
    <property type="match status" value="1"/>
</dbReference>
<keyword evidence="9 10" id="KW-0472">Membrane</keyword>
<reference evidence="12" key="1">
    <citation type="submission" date="2022-10" db="EMBL/GenBank/DDBJ databases">
        <title>Gaoshiqiia sediminis gen. nov., sp. nov., isolated from coastal sediment.</title>
        <authorList>
            <person name="Yu W.X."/>
            <person name="Mu D.S."/>
            <person name="Du J.Z."/>
            <person name="Liang Y.Q."/>
        </authorList>
    </citation>
    <scope>NUCLEOTIDE SEQUENCE</scope>
    <source>
        <strain evidence="12">A06</strain>
    </source>
</reference>
<comment type="caution">
    <text evidence="12">The sequence shown here is derived from an EMBL/GenBank/DDBJ whole genome shotgun (WGS) entry which is preliminary data.</text>
</comment>
<evidence type="ECO:0000256" key="8">
    <source>
        <dbReference type="ARBA" id="ARBA00022989"/>
    </source>
</evidence>